<evidence type="ECO:0000256" key="1">
    <source>
        <dbReference type="SAM" id="MobiDB-lite"/>
    </source>
</evidence>
<keyword evidence="2" id="KW-0732">Signal</keyword>
<reference evidence="3 4" key="1">
    <citation type="journal article" date="2020" name="Cell">
        <title>Large-Scale Comparative Analyses of Tick Genomes Elucidate Their Genetic Diversity and Vector Capacities.</title>
        <authorList>
            <consortium name="Tick Genome and Microbiome Consortium (TIGMIC)"/>
            <person name="Jia N."/>
            <person name="Wang J."/>
            <person name="Shi W."/>
            <person name="Du L."/>
            <person name="Sun Y."/>
            <person name="Zhan W."/>
            <person name="Jiang J.F."/>
            <person name="Wang Q."/>
            <person name="Zhang B."/>
            <person name="Ji P."/>
            <person name="Bell-Sakyi L."/>
            <person name="Cui X.M."/>
            <person name="Yuan T.T."/>
            <person name="Jiang B.G."/>
            <person name="Yang W.F."/>
            <person name="Lam T.T."/>
            <person name="Chang Q.C."/>
            <person name="Ding S.J."/>
            <person name="Wang X.J."/>
            <person name="Zhu J.G."/>
            <person name="Ruan X.D."/>
            <person name="Zhao L."/>
            <person name="Wei J.T."/>
            <person name="Ye R.Z."/>
            <person name="Que T.C."/>
            <person name="Du C.H."/>
            <person name="Zhou Y.H."/>
            <person name="Cheng J.X."/>
            <person name="Dai P.F."/>
            <person name="Guo W.B."/>
            <person name="Han X.H."/>
            <person name="Huang E.J."/>
            <person name="Li L.F."/>
            <person name="Wei W."/>
            <person name="Gao Y.C."/>
            <person name="Liu J.Z."/>
            <person name="Shao H.Z."/>
            <person name="Wang X."/>
            <person name="Wang C.C."/>
            <person name="Yang T.C."/>
            <person name="Huo Q.B."/>
            <person name="Li W."/>
            <person name="Chen H.Y."/>
            <person name="Chen S.E."/>
            <person name="Zhou L.G."/>
            <person name="Ni X.B."/>
            <person name="Tian J.H."/>
            <person name="Sheng Y."/>
            <person name="Liu T."/>
            <person name="Pan Y.S."/>
            <person name="Xia L.Y."/>
            <person name="Li J."/>
            <person name="Zhao F."/>
            <person name="Cao W.C."/>
        </authorList>
    </citation>
    <scope>NUCLEOTIDE SEQUENCE [LARGE SCALE GENOMIC DNA]</scope>
    <source>
        <strain evidence="3">HaeL-2018</strain>
    </source>
</reference>
<evidence type="ECO:0000313" key="3">
    <source>
        <dbReference type="EMBL" id="KAH9368849.1"/>
    </source>
</evidence>
<dbReference type="EMBL" id="JABSTR010000004">
    <property type="protein sequence ID" value="KAH9368849.1"/>
    <property type="molecule type" value="Genomic_DNA"/>
</dbReference>
<dbReference type="OrthoDB" id="6476715at2759"/>
<name>A0A9J6G225_HAELO</name>
<feature type="signal peptide" evidence="2">
    <location>
        <begin position="1"/>
        <end position="19"/>
    </location>
</feature>
<keyword evidence="4" id="KW-1185">Reference proteome</keyword>
<proteinExistence type="predicted"/>
<comment type="caution">
    <text evidence="3">The sequence shown here is derived from an EMBL/GenBank/DDBJ whole genome shotgun (WGS) entry which is preliminary data.</text>
</comment>
<sequence>MALIFVGLALAFCASSAEASCPSTEGVLSDCAYTTCTKEECAARGLECCPKPCGGTWCVKVDNTSSQLGGQSAPTTPSVLQTATPSDRSTSRVQQPV</sequence>
<evidence type="ECO:0000256" key="2">
    <source>
        <dbReference type="SAM" id="SignalP"/>
    </source>
</evidence>
<dbReference type="Proteomes" id="UP000821853">
    <property type="component" value="Chromosome 2"/>
</dbReference>
<dbReference type="AlphaFoldDB" id="A0A9J6G225"/>
<accession>A0A9J6G225</accession>
<feature type="chain" id="PRO_5039907266" evidence="2">
    <location>
        <begin position="20"/>
        <end position="97"/>
    </location>
</feature>
<protein>
    <submittedName>
        <fullName evidence="3">Uncharacterized protein</fullName>
    </submittedName>
</protein>
<organism evidence="3 4">
    <name type="scientific">Haemaphysalis longicornis</name>
    <name type="common">Bush tick</name>
    <dbReference type="NCBI Taxonomy" id="44386"/>
    <lineage>
        <taxon>Eukaryota</taxon>
        <taxon>Metazoa</taxon>
        <taxon>Ecdysozoa</taxon>
        <taxon>Arthropoda</taxon>
        <taxon>Chelicerata</taxon>
        <taxon>Arachnida</taxon>
        <taxon>Acari</taxon>
        <taxon>Parasitiformes</taxon>
        <taxon>Ixodida</taxon>
        <taxon>Ixodoidea</taxon>
        <taxon>Ixodidae</taxon>
        <taxon>Haemaphysalinae</taxon>
        <taxon>Haemaphysalis</taxon>
    </lineage>
</organism>
<dbReference type="VEuPathDB" id="VectorBase:HLOH_040337"/>
<feature type="region of interest" description="Disordered" evidence="1">
    <location>
        <begin position="66"/>
        <end position="97"/>
    </location>
</feature>
<evidence type="ECO:0000313" key="4">
    <source>
        <dbReference type="Proteomes" id="UP000821853"/>
    </source>
</evidence>
<gene>
    <name evidence="3" type="ORF">HPB48_004348</name>
</gene>